<keyword evidence="3 5" id="KW-1133">Transmembrane helix</keyword>
<organism evidence="7 8">
    <name type="scientific">Nocardioides bigeumensis</name>
    <dbReference type="NCBI Taxonomy" id="433657"/>
    <lineage>
        <taxon>Bacteria</taxon>
        <taxon>Bacillati</taxon>
        <taxon>Actinomycetota</taxon>
        <taxon>Actinomycetes</taxon>
        <taxon>Propionibacteriales</taxon>
        <taxon>Nocardioidaceae</taxon>
        <taxon>Nocardioides</taxon>
    </lineage>
</organism>
<evidence type="ECO:0000256" key="5">
    <source>
        <dbReference type="SAM" id="Phobius"/>
    </source>
</evidence>
<protein>
    <submittedName>
        <fullName evidence="7">NfeD family protein</fullName>
    </submittedName>
</protein>
<dbReference type="InterPro" id="IPR052165">
    <property type="entry name" value="Membrane_assoc_protease"/>
</dbReference>
<dbReference type="SUPFAM" id="SSF141322">
    <property type="entry name" value="NfeD domain-like"/>
    <property type="match status" value="1"/>
</dbReference>
<name>A0ABN2XXN2_9ACTN</name>
<dbReference type="EMBL" id="BAAAQQ010000002">
    <property type="protein sequence ID" value="GAA2118776.1"/>
    <property type="molecule type" value="Genomic_DNA"/>
</dbReference>
<evidence type="ECO:0000256" key="4">
    <source>
        <dbReference type="ARBA" id="ARBA00023136"/>
    </source>
</evidence>
<evidence type="ECO:0000256" key="3">
    <source>
        <dbReference type="ARBA" id="ARBA00022989"/>
    </source>
</evidence>
<accession>A0ABN2XXN2</accession>
<dbReference type="RefSeq" id="WP_344302636.1">
    <property type="nucleotide sequence ID" value="NZ_BAAAQQ010000002.1"/>
</dbReference>
<dbReference type="Proteomes" id="UP001500575">
    <property type="component" value="Unassembled WGS sequence"/>
</dbReference>
<keyword evidence="2 5" id="KW-0812">Transmembrane</keyword>
<evidence type="ECO:0000259" key="6">
    <source>
        <dbReference type="Pfam" id="PF01957"/>
    </source>
</evidence>
<comment type="subcellular location">
    <subcellularLocation>
        <location evidence="1">Membrane</location>
        <topology evidence="1">Multi-pass membrane protein</topology>
    </subcellularLocation>
</comment>
<evidence type="ECO:0000313" key="7">
    <source>
        <dbReference type="EMBL" id="GAA2118776.1"/>
    </source>
</evidence>
<dbReference type="Pfam" id="PF01957">
    <property type="entry name" value="NfeD"/>
    <property type="match status" value="1"/>
</dbReference>
<dbReference type="Gene3D" id="2.40.50.140">
    <property type="entry name" value="Nucleic acid-binding proteins"/>
    <property type="match status" value="1"/>
</dbReference>
<feature type="transmembrane region" description="Helical" evidence="5">
    <location>
        <begin position="12"/>
        <end position="36"/>
    </location>
</feature>
<gene>
    <name evidence="7" type="ORF">GCM10009843_11030</name>
</gene>
<dbReference type="InterPro" id="IPR002810">
    <property type="entry name" value="NfeD-like_C"/>
</dbReference>
<dbReference type="PANTHER" id="PTHR33507:SF3">
    <property type="entry name" value="INNER MEMBRANE PROTEIN YBBJ"/>
    <property type="match status" value="1"/>
</dbReference>
<sequence length="161" mass="17128">MDWLSEHAWATWLGLTVLLGAAELVSMDLILLMLAAGAMVGFLTAVLGLAVPLQVVLASVTAVAMLALLRPNLIKRLHHGPELRLGHGKLVGRQALVTQDISALAPGRVRLAGEIWSAEPYDDTLRIAAGQTVEVLEIRGATAYVHPIPQLDNDPDPGVIP</sequence>
<evidence type="ECO:0000256" key="2">
    <source>
        <dbReference type="ARBA" id="ARBA00022692"/>
    </source>
</evidence>
<feature type="domain" description="NfeD-like C-terminal" evidence="6">
    <location>
        <begin position="89"/>
        <end position="147"/>
    </location>
</feature>
<dbReference type="InterPro" id="IPR012340">
    <property type="entry name" value="NA-bd_OB-fold"/>
</dbReference>
<keyword evidence="8" id="KW-1185">Reference proteome</keyword>
<reference evidence="7 8" key="1">
    <citation type="journal article" date="2019" name="Int. J. Syst. Evol. Microbiol.">
        <title>The Global Catalogue of Microorganisms (GCM) 10K type strain sequencing project: providing services to taxonomists for standard genome sequencing and annotation.</title>
        <authorList>
            <consortium name="The Broad Institute Genomics Platform"/>
            <consortium name="The Broad Institute Genome Sequencing Center for Infectious Disease"/>
            <person name="Wu L."/>
            <person name="Ma J."/>
        </authorList>
    </citation>
    <scope>NUCLEOTIDE SEQUENCE [LARGE SCALE GENOMIC DNA]</scope>
    <source>
        <strain evidence="7 8">JCM 16021</strain>
    </source>
</reference>
<evidence type="ECO:0000313" key="8">
    <source>
        <dbReference type="Proteomes" id="UP001500575"/>
    </source>
</evidence>
<keyword evidence="4 5" id="KW-0472">Membrane</keyword>
<dbReference type="PANTHER" id="PTHR33507">
    <property type="entry name" value="INNER MEMBRANE PROTEIN YBBJ"/>
    <property type="match status" value="1"/>
</dbReference>
<comment type="caution">
    <text evidence="7">The sequence shown here is derived from an EMBL/GenBank/DDBJ whole genome shotgun (WGS) entry which is preliminary data.</text>
</comment>
<feature type="transmembrane region" description="Helical" evidence="5">
    <location>
        <begin position="42"/>
        <end position="69"/>
    </location>
</feature>
<evidence type="ECO:0000256" key="1">
    <source>
        <dbReference type="ARBA" id="ARBA00004141"/>
    </source>
</evidence>
<proteinExistence type="predicted"/>